<feature type="compositionally biased region" description="Low complexity" evidence="1">
    <location>
        <begin position="85"/>
        <end position="94"/>
    </location>
</feature>
<keyword evidence="3" id="KW-1185">Reference proteome</keyword>
<accession>A0A091G8G0</accession>
<dbReference type="EMBL" id="KL447174">
    <property type="protein sequence ID" value="KFO70467.1"/>
    <property type="molecule type" value="Genomic_DNA"/>
</dbReference>
<feature type="region of interest" description="Disordered" evidence="1">
    <location>
        <begin position="81"/>
        <end position="109"/>
    </location>
</feature>
<name>A0A091G8G0_CUCCA</name>
<feature type="non-terminal residue" evidence="2">
    <location>
        <position position="109"/>
    </location>
</feature>
<organism evidence="2 3">
    <name type="scientific">Cuculus canorus</name>
    <name type="common">Common cuckoo</name>
    <dbReference type="NCBI Taxonomy" id="55661"/>
    <lineage>
        <taxon>Eukaryota</taxon>
        <taxon>Metazoa</taxon>
        <taxon>Chordata</taxon>
        <taxon>Craniata</taxon>
        <taxon>Vertebrata</taxon>
        <taxon>Euteleostomi</taxon>
        <taxon>Archelosauria</taxon>
        <taxon>Archosauria</taxon>
        <taxon>Dinosauria</taxon>
        <taxon>Saurischia</taxon>
        <taxon>Theropoda</taxon>
        <taxon>Coelurosauria</taxon>
        <taxon>Aves</taxon>
        <taxon>Neognathae</taxon>
        <taxon>Neoaves</taxon>
        <taxon>Otidimorphae</taxon>
        <taxon>Cuculiformes</taxon>
        <taxon>Cuculidae</taxon>
        <taxon>Cuculus</taxon>
    </lineage>
</organism>
<evidence type="ECO:0000313" key="2">
    <source>
        <dbReference type="EMBL" id="KFO70467.1"/>
    </source>
</evidence>
<evidence type="ECO:0000313" key="3">
    <source>
        <dbReference type="Proteomes" id="UP000053760"/>
    </source>
</evidence>
<dbReference type="Proteomes" id="UP000053760">
    <property type="component" value="Unassembled WGS sequence"/>
</dbReference>
<protein>
    <submittedName>
        <fullName evidence="2">Uncharacterized protein</fullName>
    </submittedName>
</protein>
<dbReference type="AlphaFoldDB" id="A0A091G8G0"/>
<reference evidence="2 3" key="1">
    <citation type="submission" date="2014-04" db="EMBL/GenBank/DDBJ databases">
        <title>Genome evolution of avian class.</title>
        <authorList>
            <person name="Zhang G."/>
            <person name="Li C."/>
        </authorList>
    </citation>
    <scope>NUCLEOTIDE SEQUENCE [LARGE SCALE GENOMIC DNA]</scope>
    <source>
        <strain evidence="2">BGI_N303</strain>
    </source>
</reference>
<sequence length="109" mass="12170">ISKTTSGLGNWGALSFTSRMSTSTRWSWRGCSMTSWRCREHVRLCPHNASRSNPLARSRTPAAKSTWKCCCPPSLTRRRLRAARLRTSAPRSLAKSPTEEPGFRSSGTE</sequence>
<feature type="non-terminal residue" evidence="2">
    <location>
        <position position="1"/>
    </location>
</feature>
<proteinExistence type="predicted"/>
<evidence type="ECO:0000256" key="1">
    <source>
        <dbReference type="SAM" id="MobiDB-lite"/>
    </source>
</evidence>
<gene>
    <name evidence="2" type="ORF">N303_10674</name>
</gene>